<feature type="transmembrane region" description="Helical" evidence="1">
    <location>
        <begin position="66"/>
        <end position="83"/>
    </location>
</feature>
<evidence type="ECO:0000256" key="1">
    <source>
        <dbReference type="SAM" id="Phobius"/>
    </source>
</evidence>
<keyword evidence="3" id="KW-1185">Reference proteome</keyword>
<feature type="transmembrane region" description="Helical" evidence="1">
    <location>
        <begin position="6"/>
        <end position="22"/>
    </location>
</feature>
<comment type="caution">
    <text evidence="2">The sequence shown here is derived from an EMBL/GenBank/DDBJ whole genome shotgun (WGS) entry which is preliminary data.</text>
</comment>
<name>A0A4R4EC19_9BACL</name>
<protein>
    <recommendedName>
        <fullName evidence="4">DUF4181 domain-containing protein</fullName>
    </recommendedName>
</protein>
<evidence type="ECO:0008006" key="4">
    <source>
        <dbReference type="Google" id="ProtNLM"/>
    </source>
</evidence>
<organism evidence="2 3">
    <name type="scientific">Paenibacillus albiflavus</name>
    <dbReference type="NCBI Taxonomy" id="2545760"/>
    <lineage>
        <taxon>Bacteria</taxon>
        <taxon>Bacillati</taxon>
        <taxon>Bacillota</taxon>
        <taxon>Bacilli</taxon>
        <taxon>Bacillales</taxon>
        <taxon>Paenibacillaceae</taxon>
        <taxon>Paenibacillus</taxon>
    </lineage>
</organism>
<accession>A0A4R4EC19</accession>
<sequence length="113" mass="12711">MIFSSILIFYSVISLIGSIALLHKGSVTSHHSKRSFSAQLSIYFFMISHSSLLAAAVYQLNKPINFIWFIGCFTICIISRWLNGQVLFGKSNWHHYFIVGAIFGAASVCKIYL</sequence>
<keyword evidence="1" id="KW-0812">Transmembrane</keyword>
<dbReference type="Proteomes" id="UP000295418">
    <property type="component" value="Unassembled WGS sequence"/>
</dbReference>
<feature type="transmembrane region" description="Helical" evidence="1">
    <location>
        <begin position="95"/>
        <end position="112"/>
    </location>
</feature>
<dbReference type="AlphaFoldDB" id="A0A4R4EC19"/>
<feature type="transmembrane region" description="Helical" evidence="1">
    <location>
        <begin position="42"/>
        <end position="60"/>
    </location>
</feature>
<dbReference type="OrthoDB" id="2974747at2"/>
<evidence type="ECO:0000313" key="3">
    <source>
        <dbReference type="Proteomes" id="UP000295418"/>
    </source>
</evidence>
<gene>
    <name evidence="2" type="ORF">E0485_16460</name>
</gene>
<reference evidence="2 3" key="1">
    <citation type="submission" date="2019-03" db="EMBL/GenBank/DDBJ databases">
        <authorList>
            <person name="Kim M.K.M."/>
        </authorList>
    </citation>
    <scope>NUCLEOTIDE SEQUENCE [LARGE SCALE GENOMIC DNA]</scope>
    <source>
        <strain evidence="2 3">18JY21-1</strain>
    </source>
</reference>
<evidence type="ECO:0000313" key="2">
    <source>
        <dbReference type="EMBL" id="TCZ75691.1"/>
    </source>
</evidence>
<dbReference type="RefSeq" id="WP_132419144.1">
    <property type="nucleotide sequence ID" value="NZ_SKFG01000017.1"/>
</dbReference>
<keyword evidence="1" id="KW-0472">Membrane</keyword>
<keyword evidence="1" id="KW-1133">Transmembrane helix</keyword>
<dbReference type="EMBL" id="SKFG01000017">
    <property type="protein sequence ID" value="TCZ75691.1"/>
    <property type="molecule type" value="Genomic_DNA"/>
</dbReference>
<proteinExistence type="predicted"/>